<dbReference type="GO" id="GO:1990904">
    <property type="term" value="C:ribonucleoprotein complex"/>
    <property type="evidence" value="ECO:0007669"/>
    <property type="project" value="UniProtKB-KW"/>
</dbReference>
<sequence length="78" mass="8954">MRSCFTMKKFYGVISEPVKELQERYNKETGKKEMKLVTVEKDFLYVAEGKSRLTSKIELSDKTKALGGKLKHFGAFSN</sequence>
<accession>A0A858ECR9</accession>
<proteinExistence type="predicted"/>
<reference evidence="1" key="1">
    <citation type="submission" date="2020-01" db="EMBL/GenBank/DDBJ databases">
        <title>Comparative genomic and phylogenetic analyses of the P100virus genus of Listeria bacteriophages and report of two new members.</title>
        <authorList>
            <person name="Blanco Fernandez M.D."/>
            <person name="Barrios M.E."/>
            <person name="Mbayed V.A."/>
            <person name="Klumpp J."/>
        </authorList>
    </citation>
    <scope>NUCLEOTIDE SEQUENCE</scope>
</reference>
<keyword evidence="1" id="KW-0543">Viral nucleoprotein</keyword>
<gene>
    <name evidence="1" type="ORF">vBLivaVAfA18_073</name>
</gene>
<protein>
    <submittedName>
        <fullName evidence="1">Putative ribonucleoprotein</fullName>
    </submittedName>
</protein>
<evidence type="ECO:0000313" key="2">
    <source>
        <dbReference type="Proteomes" id="UP000609966"/>
    </source>
</evidence>
<dbReference type="GO" id="GO:0019013">
    <property type="term" value="C:viral nucleocapsid"/>
    <property type="evidence" value="ECO:0007669"/>
    <property type="project" value="UniProtKB-KW"/>
</dbReference>
<dbReference type="EMBL" id="MN939540">
    <property type="protein sequence ID" value="QIG60997.1"/>
    <property type="molecule type" value="Genomic_DNA"/>
</dbReference>
<dbReference type="Proteomes" id="UP000609966">
    <property type="component" value="Segment"/>
</dbReference>
<organism evidence="1 2">
    <name type="scientific">Listeria phage vB_Liva_VAfA18</name>
    <dbReference type="NCBI Taxonomy" id="2712945"/>
    <lineage>
        <taxon>Viruses</taxon>
        <taxon>Duplodnaviria</taxon>
        <taxon>Heunggongvirae</taxon>
        <taxon>Uroviricota</taxon>
        <taxon>Caudoviricetes</taxon>
        <taxon>Herelleviridae</taxon>
        <taxon>Jasinskavirinae</taxon>
        <taxon>Pecentumvirus</taxon>
        <taxon>Pecentumvirus list36</taxon>
    </lineage>
</organism>
<keyword evidence="1" id="KW-0946">Virion</keyword>
<name>A0A858ECR9_9CAUD</name>
<evidence type="ECO:0000313" key="1">
    <source>
        <dbReference type="EMBL" id="QIG60997.1"/>
    </source>
</evidence>
<keyword evidence="1" id="KW-0687">Ribonucleoprotein</keyword>